<dbReference type="VEuPathDB" id="ToxoDB:CSUI_010782"/>
<evidence type="ECO:0000313" key="4">
    <source>
        <dbReference type="EMBL" id="PHJ15407.1"/>
    </source>
</evidence>
<reference evidence="4 5" key="1">
    <citation type="journal article" date="2017" name="Int. J. Parasitol.">
        <title>The genome of the protozoan parasite Cystoisospora suis and a reverse vaccinology approach to identify vaccine candidates.</title>
        <authorList>
            <person name="Palmieri N."/>
            <person name="Shrestha A."/>
            <person name="Ruttkowski B."/>
            <person name="Beck T."/>
            <person name="Vogl C."/>
            <person name="Tomley F."/>
            <person name="Blake D.P."/>
            <person name="Joachim A."/>
        </authorList>
    </citation>
    <scope>NUCLEOTIDE SEQUENCE [LARGE SCALE GENOMIC DNA]</scope>
    <source>
        <strain evidence="4 5">Wien I</strain>
    </source>
</reference>
<dbReference type="RefSeq" id="XP_067917141.1">
    <property type="nucleotide sequence ID" value="XM_068070883.1"/>
</dbReference>
<dbReference type="InterPro" id="IPR050091">
    <property type="entry name" value="PKS_NRPS_Biosynth_Enz"/>
</dbReference>
<dbReference type="InterPro" id="IPR001227">
    <property type="entry name" value="Ac_transferase_dom_sf"/>
</dbReference>
<evidence type="ECO:0000313" key="5">
    <source>
        <dbReference type="Proteomes" id="UP000221165"/>
    </source>
</evidence>
<dbReference type="Gene3D" id="3.40.366.10">
    <property type="entry name" value="Malonyl-Coenzyme A Acyl Carrier Protein, domain 2"/>
    <property type="match status" value="1"/>
</dbReference>
<comment type="caution">
    <text evidence="4">The sequence shown here is derived from an EMBL/GenBank/DDBJ whole genome shotgun (WGS) entry which is preliminary data.</text>
</comment>
<organism evidence="4 5">
    <name type="scientific">Cystoisospora suis</name>
    <dbReference type="NCBI Taxonomy" id="483139"/>
    <lineage>
        <taxon>Eukaryota</taxon>
        <taxon>Sar</taxon>
        <taxon>Alveolata</taxon>
        <taxon>Apicomplexa</taxon>
        <taxon>Conoidasida</taxon>
        <taxon>Coccidia</taxon>
        <taxon>Eucoccidiorida</taxon>
        <taxon>Eimeriorina</taxon>
        <taxon>Sarcocystidae</taxon>
        <taxon>Cystoisospora</taxon>
    </lineage>
</organism>
<dbReference type="InterPro" id="IPR016039">
    <property type="entry name" value="Thiolase-like"/>
</dbReference>
<dbReference type="GeneID" id="94434094"/>
<dbReference type="SUPFAM" id="SSF53901">
    <property type="entry name" value="Thiolase-like"/>
    <property type="match status" value="1"/>
</dbReference>
<dbReference type="PANTHER" id="PTHR43775">
    <property type="entry name" value="FATTY ACID SYNTHASE"/>
    <property type="match status" value="1"/>
</dbReference>
<dbReference type="Proteomes" id="UP000221165">
    <property type="component" value="Unassembled WGS sequence"/>
</dbReference>
<dbReference type="Gene3D" id="3.30.70.250">
    <property type="entry name" value="Malonyl-CoA ACP transacylase, ACP-binding"/>
    <property type="match status" value="1"/>
</dbReference>
<evidence type="ECO:0000256" key="1">
    <source>
        <dbReference type="ARBA" id="ARBA00022450"/>
    </source>
</evidence>
<dbReference type="SUPFAM" id="SSF52151">
    <property type="entry name" value="FabD/lysophospholipase-like"/>
    <property type="match status" value="1"/>
</dbReference>
<gene>
    <name evidence="4" type="ORF">CSUI_010782</name>
</gene>
<dbReference type="EMBL" id="MIGC01008276">
    <property type="protein sequence ID" value="PHJ15407.1"/>
    <property type="molecule type" value="Genomic_DNA"/>
</dbReference>
<feature type="non-terminal residue" evidence="4">
    <location>
        <position position="1"/>
    </location>
</feature>
<dbReference type="GO" id="GO:0004312">
    <property type="term" value="F:fatty acid synthase activity"/>
    <property type="evidence" value="ECO:0007669"/>
    <property type="project" value="TreeGrafter"/>
</dbReference>
<name>A0A2C6KC89_9APIC</name>
<evidence type="ECO:0000259" key="3">
    <source>
        <dbReference type="SMART" id="SM00827"/>
    </source>
</evidence>
<dbReference type="InterPro" id="IPR014043">
    <property type="entry name" value="Acyl_transferase_dom"/>
</dbReference>
<proteinExistence type="predicted"/>
<dbReference type="InterPro" id="IPR016036">
    <property type="entry name" value="Malonyl_transacylase_ACP-bd"/>
</dbReference>
<dbReference type="SUPFAM" id="SSF55048">
    <property type="entry name" value="Probable ACP-binding domain of malonyl-CoA ACP transacylase"/>
    <property type="match status" value="1"/>
</dbReference>
<feature type="domain" description="Malonyl-CoA:ACP transacylase (MAT)" evidence="3">
    <location>
        <begin position="108"/>
        <end position="365"/>
    </location>
</feature>
<dbReference type="AlphaFoldDB" id="A0A2C6KC89"/>
<dbReference type="PANTHER" id="PTHR43775:SF37">
    <property type="entry name" value="SI:DKEY-61P9.11"/>
    <property type="match status" value="1"/>
</dbReference>
<evidence type="ECO:0000256" key="2">
    <source>
        <dbReference type="ARBA" id="ARBA00022553"/>
    </source>
</evidence>
<dbReference type="GO" id="GO:0006633">
    <property type="term" value="P:fatty acid biosynthetic process"/>
    <property type="evidence" value="ECO:0007669"/>
    <property type="project" value="TreeGrafter"/>
</dbReference>
<dbReference type="SMART" id="SM00827">
    <property type="entry name" value="PKS_AT"/>
    <property type="match status" value="1"/>
</dbReference>
<keyword evidence="1" id="KW-0596">Phosphopantetheine</keyword>
<keyword evidence="5" id="KW-1185">Reference proteome</keyword>
<keyword evidence="2" id="KW-0597">Phosphoprotein</keyword>
<dbReference type="OrthoDB" id="541883at2759"/>
<dbReference type="Pfam" id="PF00698">
    <property type="entry name" value="Acyl_transf_1"/>
    <property type="match status" value="1"/>
</dbReference>
<feature type="non-terminal residue" evidence="4">
    <location>
        <position position="365"/>
    </location>
</feature>
<dbReference type="InterPro" id="IPR016035">
    <property type="entry name" value="Acyl_Trfase/lysoPLipase"/>
</dbReference>
<protein>
    <submittedName>
        <fullName evidence="4">Type i fatty acid</fullName>
    </submittedName>
</protein>
<sequence length="365" mass="39756">LICSLRHRVAPPNLHLRRFNPHIDIARGSDARPFLLPTKPLALDTILDDKKDEALIGAVSSFGFGGSNAHAIVEVPPVSRPSGPSENASITDADSTVSKAGNQPMVWLFTGQGSQYVDMARWLYESDPVFRQTIKECSDFLQSEKLLPESGPTRIEDVIYSGPNTDKERAESVLMQTDYSQVAILVVQLAITRMLNEKGLYPTAVLGHSLGEYAAAVAAGIFSWQDALSIVSHRARIMSGQPVRDGVMAACRVSAEQVQHALECDLQDLRLVALAADNGPQSVVISGTKSEVDRVLKHLGVSEKARFLRVSHAFHSPLMAGAVEPVRHLFDSVTFRAPKIPFASTVLGRLATDGEILVPEYWAEQ</sequence>
<dbReference type="Gene3D" id="3.40.47.10">
    <property type="match status" value="1"/>
</dbReference>
<accession>A0A2C6KC89</accession>
<dbReference type="Gene3D" id="3.30.70.3290">
    <property type="match status" value="1"/>
</dbReference>